<reference evidence="2" key="2">
    <citation type="submission" date="2020-09" db="EMBL/GenBank/DDBJ databases">
        <authorList>
            <person name="Sun Q."/>
            <person name="Kim S."/>
        </authorList>
    </citation>
    <scope>NUCLEOTIDE SEQUENCE</scope>
    <source>
        <strain evidence="2">KCTC 12988</strain>
    </source>
</reference>
<keyword evidence="1" id="KW-0812">Transmembrane</keyword>
<evidence type="ECO:0000313" key="2">
    <source>
        <dbReference type="EMBL" id="GHC43401.1"/>
    </source>
</evidence>
<accession>A0A918TEG5</accession>
<keyword evidence="1" id="KW-0472">Membrane</keyword>
<feature type="transmembrane region" description="Helical" evidence="1">
    <location>
        <begin position="75"/>
        <end position="97"/>
    </location>
</feature>
<organism evidence="2 3">
    <name type="scientific">Roseibacillus persicicus</name>
    <dbReference type="NCBI Taxonomy" id="454148"/>
    <lineage>
        <taxon>Bacteria</taxon>
        <taxon>Pseudomonadati</taxon>
        <taxon>Verrucomicrobiota</taxon>
        <taxon>Verrucomicrobiia</taxon>
        <taxon>Verrucomicrobiales</taxon>
        <taxon>Verrucomicrobiaceae</taxon>
        <taxon>Roseibacillus</taxon>
    </lineage>
</organism>
<keyword evidence="3" id="KW-1185">Reference proteome</keyword>
<reference evidence="2" key="1">
    <citation type="journal article" date="2014" name="Int. J. Syst. Evol. Microbiol.">
        <title>Complete genome sequence of Corynebacterium casei LMG S-19264T (=DSM 44701T), isolated from a smear-ripened cheese.</title>
        <authorList>
            <consortium name="US DOE Joint Genome Institute (JGI-PGF)"/>
            <person name="Walter F."/>
            <person name="Albersmeier A."/>
            <person name="Kalinowski J."/>
            <person name="Ruckert C."/>
        </authorList>
    </citation>
    <scope>NUCLEOTIDE SEQUENCE</scope>
    <source>
        <strain evidence="2">KCTC 12988</strain>
    </source>
</reference>
<sequence length="222" mass="24112">MKELWEQAILSYNLPLTILLGLVAVFWLLSVLGTVDIDGFDFDVDADVDAEGAGDGLSGLFGFAMRFVNAHDVPVTIVLSLLSLFMWAGSVLANYYFNPAQSGLIAAGIFVGVFFASALLVKLVTEPLRPFLRQLKNEEDNQEPIVGLVGKVKSRVLDSNFGQIEVPRTNGAPALLNAILPDEGESLVRGDEVLIIDFDKDRDKYLVQSSARLGVDSPTPKI</sequence>
<dbReference type="EMBL" id="BMXI01000002">
    <property type="protein sequence ID" value="GHC43401.1"/>
    <property type="molecule type" value="Genomic_DNA"/>
</dbReference>
<name>A0A918TEG5_9BACT</name>
<feature type="transmembrane region" description="Helical" evidence="1">
    <location>
        <begin position="103"/>
        <end position="124"/>
    </location>
</feature>
<keyword evidence="1" id="KW-1133">Transmembrane helix</keyword>
<proteinExistence type="predicted"/>
<dbReference type="Proteomes" id="UP000644507">
    <property type="component" value="Unassembled WGS sequence"/>
</dbReference>
<evidence type="ECO:0008006" key="4">
    <source>
        <dbReference type="Google" id="ProtNLM"/>
    </source>
</evidence>
<protein>
    <recommendedName>
        <fullName evidence="4">DUF1449 domain-containing protein</fullName>
    </recommendedName>
</protein>
<feature type="transmembrane region" description="Helical" evidence="1">
    <location>
        <begin position="12"/>
        <end position="32"/>
    </location>
</feature>
<comment type="caution">
    <text evidence="2">The sequence shown here is derived from an EMBL/GenBank/DDBJ whole genome shotgun (WGS) entry which is preliminary data.</text>
</comment>
<dbReference type="AlphaFoldDB" id="A0A918TEG5"/>
<gene>
    <name evidence="2" type="ORF">GCM10007100_05670</name>
</gene>
<dbReference type="RefSeq" id="WP_189567171.1">
    <property type="nucleotide sequence ID" value="NZ_BMXI01000002.1"/>
</dbReference>
<evidence type="ECO:0000256" key="1">
    <source>
        <dbReference type="SAM" id="Phobius"/>
    </source>
</evidence>
<evidence type="ECO:0000313" key="3">
    <source>
        <dbReference type="Proteomes" id="UP000644507"/>
    </source>
</evidence>